<dbReference type="PANTHER" id="PTHR36154">
    <property type="entry name" value="DNA-BINDING TRANSCRIPTIONAL ACTIVATOR ALPA"/>
    <property type="match status" value="1"/>
</dbReference>
<dbReference type="Gene3D" id="1.10.238.160">
    <property type="match status" value="1"/>
</dbReference>
<keyword evidence="2" id="KW-1185">Reference proteome</keyword>
<comment type="caution">
    <text evidence="1">The sequence shown here is derived from an EMBL/GenBank/DDBJ whole genome shotgun (WGS) entry which is preliminary data.</text>
</comment>
<dbReference type="Pfam" id="PF05930">
    <property type="entry name" value="Phage_AlpA"/>
    <property type="match status" value="1"/>
</dbReference>
<dbReference type="EMBL" id="PTRC01000031">
    <property type="protein sequence ID" value="PQA72310.1"/>
    <property type="molecule type" value="Genomic_DNA"/>
</dbReference>
<gene>
    <name evidence="1" type="ORF">C3731_17135</name>
</gene>
<protein>
    <submittedName>
        <fullName evidence="1">Transcriptional regulator</fullName>
    </submittedName>
</protein>
<proteinExistence type="predicted"/>
<dbReference type="InterPro" id="IPR010260">
    <property type="entry name" value="AlpA"/>
</dbReference>
<dbReference type="InterPro" id="IPR052931">
    <property type="entry name" value="Prophage_regulatory_activator"/>
</dbReference>
<evidence type="ECO:0000313" key="2">
    <source>
        <dbReference type="Proteomes" id="UP000238493"/>
    </source>
</evidence>
<dbReference type="OrthoDB" id="9801242at2"/>
<organism evidence="1 2">
    <name type="scientific">Brucella oryzae</name>
    <dbReference type="NCBI Taxonomy" id="335286"/>
    <lineage>
        <taxon>Bacteria</taxon>
        <taxon>Pseudomonadati</taxon>
        <taxon>Pseudomonadota</taxon>
        <taxon>Alphaproteobacteria</taxon>
        <taxon>Hyphomicrobiales</taxon>
        <taxon>Brucellaceae</taxon>
        <taxon>Brucella/Ochrobactrum group</taxon>
        <taxon>Brucella</taxon>
    </lineage>
</organism>
<dbReference type="RefSeq" id="WP_104756833.1">
    <property type="nucleotide sequence ID" value="NZ_PTRC01000031.1"/>
</dbReference>
<accession>A0A2S7IWI8</accession>
<dbReference type="PANTHER" id="PTHR36154:SF1">
    <property type="entry name" value="DNA-BINDING TRANSCRIPTIONAL ACTIVATOR ALPA"/>
    <property type="match status" value="1"/>
</dbReference>
<dbReference type="Proteomes" id="UP000238493">
    <property type="component" value="Unassembled WGS sequence"/>
</dbReference>
<name>A0A2S7IWI8_9HYPH</name>
<reference evidence="1 2" key="1">
    <citation type="submission" date="2018-02" db="EMBL/GenBank/DDBJ databases">
        <title>Draft genome sequence of Ochrobactrum oryzae found in Brazil.</title>
        <authorList>
            <person name="Cerdeira L."/>
            <person name="Andrade F."/>
            <person name="Zacariotto T."/>
            <person name="Barbosa B."/>
            <person name="Santos S."/>
            <person name="Cassetari V."/>
            <person name="Lincopan N."/>
        </authorList>
    </citation>
    <scope>NUCLEOTIDE SEQUENCE [LARGE SCALE GENOMIC DNA]</scope>
    <source>
        <strain evidence="1 2">OA447</strain>
    </source>
</reference>
<evidence type="ECO:0000313" key="1">
    <source>
        <dbReference type="EMBL" id="PQA72310.1"/>
    </source>
</evidence>
<dbReference type="AlphaFoldDB" id="A0A2S7IWI8"/>
<sequence length="64" mass="7154">MKTFIRLPEVRKATGLSTSTIYEGMRDGWFPKPVRLGPRAVGWDEDVIAAWQENCIERSGATSA</sequence>